<dbReference type="KEGG" id="otk:C6570_00985"/>
<keyword evidence="3 6" id="KW-0812">Transmembrane</keyword>
<proteinExistence type="inferred from homology"/>
<feature type="transmembrane region" description="Helical" evidence="6">
    <location>
        <begin position="12"/>
        <end position="30"/>
    </location>
</feature>
<dbReference type="Proteomes" id="UP000239709">
    <property type="component" value="Chromosome"/>
</dbReference>
<evidence type="ECO:0000313" key="7">
    <source>
        <dbReference type="EMBL" id="AVO32988.1"/>
    </source>
</evidence>
<accession>A0A2S0MAV0</accession>
<feature type="transmembrane region" description="Helical" evidence="6">
    <location>
        <begin position="64"/>
        <end position="82"/>
    </location>
</feature>
<organism evidence="7 8">
    <name type="scientific">Ottowia oryzae</name>
    <dbReference type="NCBI Taxonomy" id="2109914"/>
    <lineage>
        <taxon>Bacteria</taxon>
        <taxon>Pseudomonadati</taxon>
        <taxon>Pseudomonadota</taxon>
        <taxon>Betaproteobacteria</taxon>
        <taxon>Burkholderiales</taxon>
        <taxon>Comamonadaceae</taxon>
        <taxon>Ottowia</taxon>
    </lineage>
</organism>
<dbReference type="InterPro" id="IPR005226">
    <property type="entry name" value="UPF0014_fam"/>
</dbReference>
<evidence type="ECO:0000256" key="3">
    <source>
        <dbReference type="ARBA" id="ARBA00022692"/>
    </source>
</evidence>
<feature type="transmembrane region" description="Helical" evidence="6">
    <location>
        <begin position="94"/>
        <end position="116"/>
    </location>
</feature>
<dbReference type="GO" id="GO:0005886">
    <property type="term" value="C:plasma membrane"/>
    <property type="evidence" value="ECO:0007669"/>
    <property type="project" value="TreeGrafter"/>
</dbReference>
<feature type="transmembrane region" description="Helical" evidence="6">
    <location>
        <begin position="224"/>
        <end position="246"/>
    </location>
</feature>
<feature type="transmembrane region" description="Helical" evidence="6">
    <location>
        <begin position="128"/>
        <end position="150"/>
    </location>
</feature>
<evidence type="ECO:0000313" key="8">
    <source>
        <dbReference type="Proteomes" id="UP000239709"/>
    </source>
</evidence>
<dbReference type="PANTHER" id="PTHR30028">
    <property type="entry name" value="UPF0014 INNER MEMBRANE PROTEIN YBBM-RELATED"/>
    <property type="match status" value="1"/>
</dbReference>
<gene>
    <name evidence="7" type="ORF">C6570_00985</name>
</gene>
<evidence type="ECO:0000256" key="6">
    <source>
        <dbReference type="SAM" id="Phobius"/>
    </source>
</evidence>
<dbReference type="AlphaFoldDB" id="A0A2S0MAV0"/>
<feature type="transmembrane region" description="Helical" evidence="6">
    <location>
        <begin position="37"/>
        <end position="58"/>
    </location>
</feature>
<evidence type="ECO:0000256" key="4">
    <source>
        <dbReference type="ARBA" id="ARBA00022989"/>
    </source>
</evidence>
<reference evidence="7 8" key="1">
    <citation type="submission" date="2018-03" db="EMBL/GenBank/DDBJ databases">
        <title>Genome sequencing of Ottowia sp.</title>
        <authorList>
            <person name="Kim S.-J."/>
            <person name="Heo J."/>
            <person name="Kwon S.-W."/>
        </authorList>
    </citation>
    <scope>NUCLEOTIDE SEQUENCE [LARGE SCALE GENOMIC DNA]</scope>
    <source>
        <strain evidence="7 8">KADR8-3</strain>
    </source>
</reference>
<keyword evidence="5 6" id="KW-0472">Membrane</keyword>
<comment type="similarity">
    <text evidence="2">Belongs to the UPF0014 family.</text>
</comment>
<evidence type="ECO:0000256" key="1">
    <source>
        <dbReference type="ARBA" id="ARBA00004141"/>
    </source>
</evidence>
<keyword evidence="8" id="KW-1185">Reference proteome</keyword>
<dbReference type="RefSeq" id="WP_106701238.1">
    <property type="nucleotide sequence ID" value="NZ_CP027666.1"/>
</dbReference>
<dbReference type="Pfam" id="PF03649">
    <property type="entry name" value="UPF0014"/>
    <property type="match status" value="1"/>
</dbReference>
<sequence length="266" mass="27704">MSAAVVSTVDLAVAAGLLLCSAGLTLALGLGQARSLVVAGVRAVVQLLLVGMVLKLVFALQSPWLVAAVALFMLGAAAREIFARQDRRLSGWWGWGMGAATSTLATVVVAGAGLALLAHHPWWSPQAVIPVVGIVLGTVMNGVSITLNAFTRGVERERPAIEARLALGATRRQALGDLQRAALRQGLIPVINQMSAAGIITLPGMMTGQILAGMAPLEAAKYQILLLMLLAVAATLGAVGVSFWALSRVSDARDRLRLDRLAPPSR</sequence>
<feature type="transmembrane region" description="Helical" evidence="6">
    <location>
        <begin position="190"/>
        <end position="212"/>
    </location>
</feature>
<evidence type="ECO:0000256" key="2">
    <source>
        <dbReference type="ARBA" id="ARBA00005268"/>
    </source>
</evidence>
<dbReference type="EMBL" id="CP027666">
    <property type="protein sequence ID" value="AVO32988.1"/>
    <property type="molecule type" value="Genomic_DNA"/>
</dbReference>
<dbReference type="PANTHER" id="PTHR30028:SF0">
    <property type="entry name" value="PROTEIN ALUMINUM SENSITIVE 3"/>
    <property type="match status" value="1"/>
</dbReference>
<keyword evidence="4 6" id="KW-1133">Transmembrane helix</keyword>
<protein>
    <submittedName>
        <fullName evidence="7">Iron export ABC transporter permease subunit FetB</fullName>
    </submittedName>
</protein>
<dbReference type="OrthoDB" id="9791807at2"/>
<evidence type="ECO:0000256" key="5">
    <source>
        <dbReference type="ARBA" id="ARBA00023136"/>
    </source>
</evidence>
<comment type="subcellular location">
    <subcellularLocation>
        <location evidence="1">Membrane</location>
        <topology evidence="1">Multi-pass membrane protein</topology>
    </subcellularLocation>
</comment>
<name>A0A2S0MAV0_9BURK</name>